<proteinExistence type="predicted"/>
<dbReference type="InterPro" id="IPR013151">
    <property type="entry name" value="Immunoglobulin_dom"/>
</dbReference>
<dbReference type="Pfam" id="PF07679">
    <property type="entry name" value="I-set"/>
    <property type="match status" value="1"/>
</dbReference>
<dbReference type="InterPro" id="IPR013783">
    <property type="entry name" value="Ig-like_fold"/>
</dbReference>
<dbReference type="InterPro" id="IPR013098">
    <property type="entry name" value="Ig_I-set"/>
</dbReference>
<feature type="domain" description="Ig-like" evidence="1">
    <location>
        <begin position="68"/>
        <end position="161"/>
    </location>
</feature>
<dbReference type="Gene3D" id="2.60.40.10">
    <property type="entry name" value="Immunoglobulins"/>
    <property type="match status" value="2"/>
</dbReference>
<evidence type="ECO:0000313" key="3">
    <source>
        <dbReference type="Proteomes" id="UP000639338"/>
    </source>
</evidence>
<dbReference type="InterPro" id="IPR007110">
    <property type="entry name" value="Ig-like_dom"/>
</dbReference>
<feature type="domain" description="Ig-like" evidence="1">
    <location>
        <begin position="193"/>
        <end position="288"/>
    </location>
</feature>
<dbReference type="AlphaFoldDB" id="A0A835CRZ5"/>
<dbReference type="InterPro" id="IPR003599">
    <property type="entry name" value="Ig_sub"/>
</dbReference>
<dbReference type="SMART" id="SM00409">
    <property type="entry name" value="IG"/>
    <property type="match status" value="2"/>
</dbReference>
<dbReference type="SUPFAM" id="SSF48726">
    <property type="entry name" value="Immunoglobulin"/>
    <property type="match status" value="2"/>
</dbReference>
<protein>
    <recommendedName>
        <fullName evidence="1">Ig-like domain-containing protein</fullName>
    </recommendedName>
</protein>
<dbReference type="EMBL" id="JACMRX010000004">
    <property type="protein sequence ID" value="KAF7991743.1"/>
    <property type="molecule type" value="Genomic_DNA"/>
</dbReference>
<dbReference type="InterPro" id="IPR036179">
    <property type="entry name" value="Ig-like_dom_sf"/>
</dbReference>
<dbReference type="OrthoDB" id="6377396at2759"/>
<dbReference type="GO" id="GO:0050808">
    <property type="term" value="P:synapse organization"/>
    <property type="evidence" value="ECO:0007669"/>
    <property type="project" value="TreeGrafter"/>
</dbReference>
<dbReference type="PANTHER" id="PTHR23279:SF41">
    <property type="entry name" value="DEFECTIVE PROBOSCIS EXTENSION RESPONSE 4-RELATED"/>
    <property type="match status" value="1"/>
</dbReference>
<gene>
    <name evidence="2" type="ORF">HCN44_010544</name>
</gene>
<dbReference type="Proteomes" id="UP000639338">
    <property type="component" value="Unassembled WGS sequence"/>
</dbReference>
<dbReference type="GO" id="GO:0032589">
    <property type="term" value="C:neuron projection membrane"/>
    <property type="evidence" value="ECO:0007669"/>
    <property type="project" value="TreeGrafter"/>
</dbReference>
<dbReference type="SMART" id="SM00408">
    <property type="entry name" value="IGc2"/>
    <property type="match status" value="2"/>
</dbReference>
<accession>A0A835CRZ5</accession>
<dbReference type="PANTHER" id="PTHR23279">
    <property type="entry name" value="DEFECTIVE PROBOSCIS EXTENSION RESPONSE DPR -RELATED"/>
    <property type="match status" value="1"/>
</dbReference>
<dbReference type="InterPro" id="IPR003598">
    <property type="entry name" value="Ig_sub2"/>
</dbReference>
<name>A0A835CRZ5_APHGI</name>
<organism evidence="2 3">
    <name type="scientific">Aphidius gifuensis</name>
    <name type="common">Parasitoid wasp</name>
    <dbReference type="NCBI Taxonomy" id="684658"/>
    <lineage>
        <taxon>Eukaryota</taxon>
        <taxon>Metazoa</taxon>
        <taxon>Ecdysozoa</taxon>
        <taxon>Arthropoda</taxon>
        <taxon>Hexapoda</taxon>
        <taxon>Insecta</taxon>
        <taxon>Pterygota</taxon>
        <taxon>Neoptera</taxon>
        <taxon>Endopterygota</taxon>
        <taxon>Hymenoptera</taxon>
        <taxon>Apocrita</taxon>
        <taxon>Ichneumonoidea</taxon>
        <taxon>Braconidae</taxon>
        <taxon>Aphidiinae</taxon>
        <taxon>Aphidius</taxon>
    </lineage>
</organism>
<dbReference type="InterPro" id="IPR037448">
    <property type="entry name" value="Zig-8"/>
</dbReference>
<reference evidence="2 3" key="1">
    <citation type="submission" date="2020-08" db="EMBL/GenBank/DDBJ databases">
        <title>Aphidius gifuensis genome sequencing and assembly.</title>
        <authorList>
            <person name="Du Z."/>
        </authorList>
    </citation>
    <scope>NUCLEOTIDE SEQUENCE [LARGE SCALE GENOMIC DNA]</scope>
    <source>
        <strain evidence="2">YNYX2018</strain>
        <tissue evidence="2">Adults</tissue>
    </source>
</reference>
<evidence type="ECO:0000313" key="2">
    <source>
        <dbReference type="EMBL" id="KAF7991743.1"/>
    </source>
</evidence>
<comment type="caution">
    <text evidence="2">The sequence shown here is derived from an EMBL/GenBank/DDBJ whole genome shotgun (WGS) entry which is preliminary data.</text>
</comment>
<evidence type="ECO:0000259" key="1">
    <source>
        <dbReference type="PROSITE" id="PS50835"/>
    </source>
</evidence>
<dbReference type="PROSITE" id="PS50835">
    <property type="entry name" value="IG_LIKE"/>
    <property type="match status" value="2"/>
</dbReference>
<dbReference type="Pfam" id="PF00047">
    <property type="entry name" value="ig"/>
    <property type="match status" value="1"/>
</dbReference>
<sequence length="335" mass="37458">MKEPKIGGLSSVIELDRCQLKIPMFIVLLTFFVILPHTSISAASIEDPLLFGEKQQNYEDIQDLEELPVFEQTASNVSTFVGQTVYLPCRVRNLGDKVVSWMRSRDLHILTSSEITFSSDSRFSPEHMPGSDAWTLKLEDSKKSDSGNYECQVNTEPKIMYTVRLLVRDPDMPDGYDTPHSQQTKISYESTAPVAAIMGPREQRVPSGSTITLRCVITSPYQTRPIRGVQWLRDNKLLTFQAGRGGIIIETERDAGRTISEATLASVTKDDIGKYTCRPTEGRADTVALIVNLGEHTEAMQRDAGYVSSGGGINHHFFILLPFVGFFMLDQAYQH</sequence>
<keyword evidence="3" id="KW-1185">Reference proteome</keyword>